<evidence type="ECO:0000313" key="4">
    <source>
        <dbReference type="Proteomes" id="UP000054928"/>
    </source>
</evidence>
<sequence length="279" mass="29379">MFVASTLFSSLTAFAFEDSQTAGKSDIIGAVMPVDTLLETSPIDTEAGAKLTTTSDNDSVNGATPSPTVPLDTSIEIAEQTQLPTDEHSVQTQVIFIPVPCHNFTTLSEVPPMPSAPDDISTEGVGQAKFTPATGVSIPGVVQPPFQEFPVSSNNVTPAPSLPTAEDEPVFPAIEDSLDQLTTTSDETAHVNAPDLPLPQLDSEAPYPPDASQTSLKQSEETPEAIGHMVSCQDSKLELTADDNTSSSLIGSIQDTSHLSTAVMYQNNDSSPDDEFQAD</sequence>
<name>A0A0P1B3T7_PLAHL</name>
<evidence type="ECO:0008006" key="5">
    <source>
        <dbReference type="Google" id="ProtNLM"/>
    </source>
</evidence>
<keyword evidence="2" id="KW-0732">Signal</keyword>
<evidence type="ECO:0000256" key="2">
    <source>
        <dbReference type="SAM" id="SignalP"/>
    </source>
</evidence>
<evidence type="ECO:0000313" key="3">
    <source>
        <dbReference type="EMBL" id="CEG49006.1"/>
    </source>
</evidence>
<feature type="region of interest" description="Disordered" evidence="1">
    <location>
        <begin position="189"/>
        <end position="224"/>
    </location>
</feature>
<organism evidence="3 4">
    <name type="scientific">Plasmopara halstedii</name>
    <name type="common">Downy mildew of sunflower</name>
    <dbReference type="NCBI Taxonomy" id="4781"/>
    <lineage>
        <taxon>Eukaryota</taxon>
        <taxon>Sar</taxon>
        <taxon>Stramenopiles</taxon>
        <taxon>Oomycota</taxon>
        <taxon>Peronosporomycetes</taxon>
        <taxon>Peronosporales</taxon>
        <taxon>Peronosporaceae</taxon>
        <taxon>Plasmopara</taxon>
    </lineage>
</organism>
<protein>
    <recommendedName>
        <fullName evidence="5">RxLR-like protein</fullName>
    </recommendedName>
</protein>
<dbReference type="Proteomes" id="UP000054928">
    <property type="component" value="Unassembled WGS sequence"/>
</dbReference>
<dbReference type="EMBL" id="CCYD01003042">
    <property type="protein sequence ID" value="CEG49006.1"/>
    <property type="molecule type" value="Genomic_DNA"/>
</dbReference>
<feature type="compositionally biased region" description="Polar residues" evidence="1">
    <location>
        <begin position="51"/>
        <end position="66"/>
    </location>
</feature>
<feature type="signal peptide" evidence="2">
    <location>
        <begin position="1"/>
        <end position="15"/>
    </location>
</feature>
<evidence type="ECO:0000256" key="1">
    <source>
        <dbReference type="SAM" id="MobiDB-lite"/>
    </source>
</evidence>
<dbReference type="AlphaFoldDB" id="A0A0P1B3T7"/>
<dbReference type="GeneID" id="36401851"/>
<proteinExistence type="predicted"/>
<dbReference type="RefSeq" id="XP_024585375.1">
    <property type="nucleotide sequence ID" value="XM_024720148.1"/>
</dbReference>
<feature type="region of interest" description="Disordered" evidence="1">
    <location>
        <begin position="49"/>
        <end position="69"/>
    </location>
</feature>
<feature type="chain" id="PRO_5012972231" description="RxLR-like protein" evidence="2">
    <location>
        <begin position="16"/>
        <end position="279"/>
    </location>
</feature>
<keyword evidence="4" id="KW-1185">Reference proteome</keyword>
<accession>A0A0P1B3T7</accession>
<reference evidence="4" key="1">
    <citation type="submission" date="2014-09" db="EMBL/GenBank/DDBJ databases">
        <authorList>
            <person name="Sharma Rahul"/>
            <person name="Thines Marco"/>
        </authorList>
    </citation>
    <scope>NUCLEOTIDE SEQUENCE [LARGE SCALE GENOMIC DNA]</scope>
</reference>